<dbReference type="Gene3D" id="2.60.260.20">
    <property type="entry name" value="Urease metallochaperone UreE, N-terminal domain"/>
    <property type="match status" value="2"/>
</dbReference>
<dbReference type="PANTHER" id="PTHR24078:SF553">
    <property type="entry name" value="DNAJ HOMOLOG SUBFAMILY B MEMBER 5"/>
    <property type="match status" value="1"/>
</dbReference>
<dbReference type="PROSITE" id="PS00636">
    <property type="entry name" value="DNAJ_1"/>
    <property type="match status" value="1"/>
</dbReference>
<dbReference type="InterPro" id="IPR018253">
    <property type="entry name" value="DnaJ_domain_CS"/>
</dbReference>
<keyword evidence="1" id="KW-0143">Chaperone</keyword>
<dbReference type="GO" id="GO:0051082">
    <property type="term" value="F:unfolded protein binding"/>
    <property type="evidence" value="ECO:0007669"/>
    <property type="project" value="InterPro"/>
</dbReference>
<dbReference type="Pfam" id="PF00226">
    <property type="entry name" value="DnaJ"/>
    <property type="match status" value="1"/>
</dbReference>
<dbReference type="CDD" id="cd06257">
    <property type="entry name" value="DnaJ"/>
    <property type="match status" value="1"/>
</dbReference>
<dbReference type="PANTHER" id="PTHR24078">
    <property type="entry name" value="DNAJ HOMOLOG SUBFAMILY C MEMBER"/>
    <property type="match status" value="1"/>
</dbReference>
<dbReference type="InterPro" id="IPR001623">
    <property type="entry name" value="DnaJ_domain"/>
</dbReference>
<sequence>MFCEINIVIGKECSIFILLYYKMGKDYYKILGISRGSTDDEIKKAYRKMALKYHPDKNKDIGAEGKFKEIAEAYDVLGDKTKKDVYDQYGEEGLKGDAGGFPNGGPGSGFHYTFNGDPFRMFNQNCPTDEMFKDLFGGGGFSFNGGGNSFFNGGMHGHSMGGHHKQKQDPTVQHELLVSLEDIARGTIKRMKITKKVFGDDGKSKTIDKVLTIEIKAGWKSGTKITFPKEGDRYPGRIPADVVFVIRDKPHPYFKREGADLIYTHKLSLKEALLGTQFEITTLDGQKLPIVIDHIIKPNFYKKIESQGLPSAKTGQKGSLIIKFDIKFPDTLTTEAKKAIKEHL</sequence>
<dbReference type="SMART" id="SM00271">
    <property type="entry name" value="DnaJ"/>
    <property type="match status" value="1"/>
</dbReference>
<dbReference type="GO" id="GO:0005829">
    <property type="term" value="C:cytosol"/>
    <property type="evidence" value="ECO:0007669"/>
    <property type="project" value="TreeGrafter"/>
</dbReference>
<dbReference type="GO" id="GO:0006457">
    <property type="term" value="P:protein folding"/>
    <property type="evidence" value="ECO:0007669"/>
    <property type="project" value="InterPro"/>
</dbReference>
<evidence type="ECO:0000259" key="4">
    <source>
        <dbReference type="PROSITE" id="PS50076"/>
    </source>
</evidence>
<evidence type="ECO:0000256" key="2">
    <source>
        <dbReference type="ARBA" id="ARBA00069674"/>
    </source>
</evidence>
<dbReference type="CDD" id="cd10747">
    <property type="entry name" value="DnaJ_C"/>
    <property type="match status" value="1"/>
</dbReference>
<dbReference type="InterPro" id="IPR002939">
    <property type="entry name" value="DnaJ_C"/>
</dbReference>
<reference evidence="6" key="1">
    <citation type="submission" date="2017-02" db="UniProtKB">
        <authorList>
            <consortium name="WormBaseParasite"/>
        </authorList>
    </citation>
    <scope>IDENTIFICATION</scope>
</reference>
<proteinExistence type="predicted"/>
<evidence type="ECO:0000313" key="6">
    <source>
        <dbReference type="WBParaSite" id="PTRK_0001212000.1"/>
    </source>
</evidence>
<dbReference type="FunFam" id="1.10.287.110:FF:000175">
    <property type="entry name" value="GM22099"/>
    <property type="match status" value="1"/>
</dbReference>
<dbReference type="InterPro" id="IPR036869">
    <property type="entry name" value="J_dom_sf"/>
</dbReference>
<keyword evidence="5" id="KW-1185">Reference proteome</keyword>
<name>A0A0N4ZU54_PARTI</name>
<evidence type="ECO:0000256" key="1">
    <source>
        <dbReference type="ARBA" id="ARBA00023186"/>
    </source>
</evidence>
<dbReference type="InterPro" id="IPR008971">
    <property type="entry name" value="HSP40/DnaJ_pept-bd"/>
</dbReference>
<dbReference type="SUPFAM" id="SSF49493">
    <property type="entry name" value="HSP40/DnaJ peptide-binding domain"/>
    <property type="match status" value="2"/>
</dbReference>
<dbReference type="SUPFAM" id="SSF46565">
    <property type="entry name" value="Chaperone J-domain"/>
    <property type="match status" value="1"/>
</dbReference>
<evidence type="ECO:0000256" key="3">
    <source>
        <dbReference type="ARBA" id="ARBA00077014"/>
    </source>
</evidence>
<dbReference type="FunFam" id="2.60.260.20:FF:000013">
    <property type="entry name" value="DnaJ subfamily B member 11"/>
    <property type="match status" value="1"/>
</dbReference>
<dbReference type="Pfam" id="PF01556">
    <property type="entry name" value="DnaJ_C"/>
    <property type="match status" value="1"/>
</dbReference>
<organism evidence="5 6">
    <name type="scientific">Parastrongyloides trichosuri</name>
    <name type="common">Possum-specific nematode worm</name>
    <dbReference type="NCBI Taxonomy" id="131310"/>
    <lineage>
        <taxon>Eukaryota</taxon>
        <taxon>Metazoa</taxon>
        <taxon>Ecdysozoa</taxon>
        <taxon>Nematoda</taxon>
        <taxon>Chromadorea</taxon>
        <taxon>Rhabditida</taxon>
        <taxon>Tylenchina</taxon>
        <taxon>Panagrolaimomorpha</taxon>
        <taxon>Strongyloidoidea</taxon>
        <taxon>Strongyloididae</taxon>
        <taxon>Parastrongyloides</taxon>
    </lineage>
</organism>
<dbReference type="PRINTS" id="PR00625">
    <property type="entry name" value="JDOMAIN"/>
</dbReference>
<dbReference type="FunFam" id="2.60.260.20:FF:000002">
    <property type="entry name" value="Dnaj homolog subfamily b member"/>
    <property type="match status" value="1"/>
</dbReference>
<dbReference type="Proteomes" id="UP000038045">
    <property type="component" value="Unplaced"/>
</dbReference>
<feature type="domain" description="J" evidence="4">
    <location>
        <begin position="26"/>
        <end position="90"/>
    </location>
</feature>
<dbReference type="GO" id="GO:0051087">
    <property type="term" value="F:protein-folding chaperone binding"/>
    <property type="evidence" value="ECO:0007669"/>
    <property type="project" value="TreeGrafter"/>
</dbReference>
<evidence type="ECO:0000313" key="5">
    <source>
        <dbReference type="Proteomes" id="UP000038045"/>
    </source>
</evidence>
<dbReference type="AlphaFoldDB" id="A0A0N4ZU54"/>
<dbReference type="Gene3D" id="1.10.287.110">
    <property type="entry name" value="DnaJ domain"/>
    <property type="match status" value="1"/>
</dbReference>
<protein>
    <recommendedName>
        <fullName evidence="2">DnaJ homolog dnj-20</fullName>
    </recommendedName>
    <alternativeName>
        <fullName evidence="3">DnaJ domain protein 20</fullName>
    </alternativeName>
</protein>
<dbReference type="PROSITE" id="PS50076">
    <property type="entry name" value="DNAJ_2"/>
    <property type="match status" value="1"/>
</dbReference>
<accession>A0A0N4ZU54</accession>
<dbReference type="InterPro" id="IPR051339">
    <property type="entry name" value="DnaJ_subfamily_B"/>
</dbReference>
<dbReference type="STRING" id="131310.A0A0N4ZU54"/>
<dbReference type="WBParaSite" id="PTRK_0001212000.1">
    <property type="protein sequence ID" value="PTRK_0001212000.1"/>
    <property type="gene ID" value="PTRK_0001212000"/>
</dbReference>